<evidence type="ECO:0000313" key="2">
    <source>
        <dbReference type="EMBL" id="RAW62605.1"/>
    </source>
</evidence>
<reference evidence="2 3" key="1">
    <citation type="submission" date="2018-02" db="EMBL/GenBank/DDBJ databases">
        <title>Complete genome sequencing of Faecalibacterium prausnitzii strains isolated from the human gut.</title>
        <authorList>
            <person name="Fitzgerald B.C."/>
            <person name="Shkoporov A.N."/>
            <person name="Ross P.R."/>
            <person name="Hill C."/>
        </authorList>
    </citation>
    <scope>NUCLEOTIDE SEQUENCE [LARGE SCALE GENOMIC DNA]</scope>
    <source>
        <strain evidence="2 3">APC922/41-1</strain>
    </source>
</reference>
<name>A0A329ULY2_9FIRM</name>
<feature type="transmembrane region" description="Helical" evidence="1">
    <location>
        <begin position="12"/>
        <end position="36"/>
    </location>
</feature>
<dbReference type="RefSeq" id="WP_112144207.1">
    <property type="nucleotide sequence ID" value="NZ_PRLC01000004.1"/>
</dbReference>
<accession>A0A329ULY2</accession>
<organism evidence="2 3">
    <name type="scientific">Faecalibacterium hattorii</name>
    <dbReference type="NCBI Taxonomy" id="2935520"/>
    <lineage>
        <taxon>Bacteria</taxon>
        <taxon>Bacillati</taxon>
        <taxon>Bacillota</taxon>
        <taxon>Clostridia</taxon>
        <taxon>Eubacteriales</taxon>
        <taxon>Oscillospiraceae</taxon>
        <taxon>Faecalibacterium</taxon>
    </lineage>
</organism>
<evidence type="ECO:0000313" key="3">
    <source>
        <dbReference type="Proteomes" id="UP000250429"/>
    </source>
</evidence>
<keyword evidence="1" id="KW-1133">Transmembrane helix</keyword>
<dbReference type="EMBL" id="PRLC01000004">
    <property type="protein sequence ID" value="RAW62605.1"/>
    <property type="molecule type" value="Genomic_DNA"/>
</dbReference>
<gene>
    <name evidence="2" type="ORF">C4N23_03970</name>
</gene>
<keyword evidence="3" id="KW-1185">Reference proteome</keyword>
<evidence type="ECO:0000256" key="1">
    <source>
        <dbReference type="SAM" id="Phobius"/>
    </source>
</evidence>
<proteinExistence type="predicted"/>
<dbReference type="Proteomes" id="UP000250429">
    <property type="component" value="Unassembled WGS sequence"/>
</dbReference>
<comment type="caution">
    <text evidence="2">The sequence shown here is derived from an EMBL/GenBank/DDBJ whole genome shotgun (WGS) entry which is preliminary data.</text>
</comment>
<sequence length="141" mass="15737">MNKLLKAVGKFLLSILATMFLVTGIKIAVDGCWLIFLPIDEQVESVTITYSSLSPDAKEISDSDDLKRCTAMLNLLKYNIFVKSEDDSAPLVTYIFHQKNGSELVVAANNETVFYNGKQHVLKQPEVFVNLTEGLFFGRIS</sequence>
<dbReference type="AlphaFoldDB" id="A0A329ULY2"/>
<keyword evidence="1" id="KW-0812">Transmembrane</keyword>
<keyword evidence="1" id="KW-0472">Membrane</keyword>
<protein>
    <submittedName>
        <fullName evidence="2">Uncharacterized protein</fullName>
    </submittedName>
</protein>